<protein>
    <recommendedName>
        <fullName evidence="6">GTPase HflX</fullName>
    </recommendedName>
    <alternativeName>
        <fullName evidence="6">GTP-binding protein HflX</fullName>
    </alternativeName>
</protein>
<comment type="subcellular location">
    <subcellularLocation>
        <location evidence="6">Cytoplasm</location>
    </subcellularLocation>
    <text evidence="6">May associate with membranes.</text>
</comment>
<feature type="binding site" evidence="7">
    <location>
        <begin position="365"/>
        <end position="367"/>
    </location>
    <ligand>
        <name>GTP</name>
        <dbReference type="ChEBI" id="CHEBI:37565"/>
    </ligand>
</feature>
<dbReference type="Gene3D" id="3.40.50.11060">
    <property type="entry name" value="GTPase HflX, N-terminal domain"/>
    <property type="match status" value="1"/>
</dbReference>
<evidence type="ECO:0000256" key="6">
    <source>
        <dbReference type="HAMAP-Rule" id="MF_00900"/>
    </source>
</evidence>
<dbReference type="InterPro" id="IPR027417">
    <property type="entry name" value="P-loop_NTPase"/>
</dbReference>
<dbReference type="PIRSF" id="PIRSF006809">
    <property type="entry name" value="GTP-binding_hflX_prd"/>
    <property type="match status" value="1"/>
</dbReference>
<dbReference type="InterPro" id="IPR030394">
    <property type="entry name" value="G_HFLX_dom"/>
</dbReference>
<evidence type="ECO:0000313" key="11">
    <source>
        <dbReference type="EMBL" id="GFP23185.1"/>
    </source>
</evidence>
<dbReference type="Pfam" id="PF13167">
    <property type="entry name" value="GTP-bdg_N"/>
    <property type="match status" value="1"/>
</dbReference>
<sequence length="452" mass="50221">MSFCGEIEYNVFMSEPSSSKLNEVSPDALERAILVSIKTPSQTQAEVEESIEELARLSSTAGAMVVDKIIQPKSSPDPKFFIGKGKVEEIKATITSGGVNLVIFDEELSATQQHNLQKELGIKVLDRTALILDIFAQHAHSHEGKLQVEMAQLTYLLPRLKGRGTEMSRLGGGIGTRGPGETKLEVDRRRIRKRIKTLSDRLEQLGVNRSIQRKKRKKSRVPVVSIVGYTNAGKSTLLNRLTGARARVEDKLFSTLDSSVKRLNRGQKGTVLFSDTVGFINKLPHQLIASFKSTLEEIKESDLLLHIVDATNADLGNYLRAVEEVLTEIGAINKKTVLVFNKIDLLDRVALARLKEKYPEAVFISAQEGTGIDNLTTMIEKVLEEERVFLRLRIPFGEGDVLATLHDKGYVVKEVYGPEGIDVLAEVPEPIAGSFQKYSTWPFSETYSNLKM</sequence>
<dbReference type="Proteomes" id="UP000585609">
    <property type="component" value="Unassembled WGS sequence"/>
</dbReference>
<dbReference type="EMBL" id="BLRU01000093">
    <property type="protein sequence ID" value="GFP19532.1"/>
    <property type="molecule type" value="Genomic_DNA"/>
</dbReference>
<dbReference type="PROSITE" id="PS51705">
    <property type="entry name" value="G_HFLX"/>
    <property type="match status" value="1"/>
</dbReference>
<dbReference type="EMBL" id="BLSD01000037">
    <property type="protein sequence ID" value="GFP39200.1"/>
    <property type="molecule type" value="Genomic_DNA"/>
</dbReference>
<evidence type="ECO:0000313" key="15">
    <source>
        <dbReference type="Proteomes" id="UP000585609"/>
    </source>
</evidence>
<evidence type="ECO:0000256" key="4">
    <source>
        <dbReference type="ARBA" id="ARBA00022842"/>
    </source>
</evidence>
<feature type="binding site" evidence="7">
    <location>
        <begin position="275"/>
        <end position="278"/>
    </location>
    <ligand>
        <name>GTP</name>
        <dbReference type="ChEBI" id="CHEBI:37565"/>
    </ligand>
</feature>
<comment type="subunit">
    <text evidence="6">Monomer. Associates with the 50S ribosomal subunit.</text>
</comment>
<evidence type="ECO:0000256" key="2">
    <source>
        <dbReference type="ARBA" id="ARBA00022723"/>
    </source>
</evidence>
<dbReference type="NCBIfam" id="TIGR00231">
    <property type="entry name" value="small_GTP"/>
    <property type="match status" value="1"/>
</dbReference>
<keyword evidence="2 8" id="KW-0479">Metal-binding</keyword>
<dbReference type="GO" id="GO:0005525">
    <property type="term" value="F:GTP binding"/>
    <property type="evidence" value="ECO:0007669"/>
    <property type="project" value="UniProtKB-UniRule"/>
</dbReference>
<dbReference type="Gene3D" id="3.40.50.300">
    <property type="entry name" value="P-loop containing nucleotide triphosphate hydrolases"/>
    <property type="match status" value="1"/>
</dbReference>
<dbReference type="FunFam" id="3.40.50.11060:FF:000001">
    <property type="entry name" value="GTPase HflX"/>
    <property type="match status" value="1"/>
</dbReference>
<reference evidence="13 14" key="1">
    <citation type="journal article" date="2020" name="Front. Microbiol.">
        <title>Single-cell genomics of novel Actinobacteria with the Wood-Ljungdahl pathway discovered in a serpentinizing system.</title>
        <authorList>
            <person name="Merino N."/>
            <person name="Kawai M."/>
            <person name="Boyd E.S."/>
            <person name="Colman D.R."/>
            <person name="McGlynn S.E."/>
            <person name="Nealson K.H."/>
            <person name="Kurokawa K."/>
            <person name="Hongoh Y."/>
        </authorList>
    </citation>
    <scope>NUCLEOTIDE SEQUENCE [LARGE SCALE GENOMIC DNA]</scope>
    <source>
        <strain evidence="10 14">S03</strain>
        <strain evidence="11 15">S09_30</strain>
        <strain evidence="12 13">S47</strain>
    </source>
</reference>
<dbReference type="GO" id="GO:0046872">
    <property type="term" value="F:metal ion binding"/>
    <property type="evidence" value="ECO:0007669"/>
    <property type="project" value="UniProtKB-KW"/>
</dbReference>
<dbReference type="Pfam" id="PF16360">
    <property type="entry name" value="GTP-bdg_M"/>
    <property type="match status" value="1"/>
</dbReference>
<evidence type="ECO:0000259" key="9">
    <source>
        <dbReference type="PROSITE" id="PS51705"/>
    </source>
</evidence>
<keyword evidence="5 6" id="KW-0342">GTP-binding</keyword>
<dbReference type="InterPro" id="IPR025121">
    <property type="entry name" value="GTPase_HflX_N"/>
</dbReference>
<dbReference type="CDD" id="cd01878">
    <property type="entry name" value="HflX"/>
    <property type="match status" value="1"/>
</dbReference>
<evidence type="ECO:0000256" key="3">
    <source>
        <dbReference type="ARBA" id="ARBA00022741"/>
    </source>
</evidence>
<keyword evidence="3 6" id="KW-0547">Nucleotide-binding</keyword>
<dbReference type="GO" id="GO:0005737">
    <property type="term" value="C:cytoplasm"/>
    <property type="evidence" value="ECO:0007669"/>
    <property type="project" value="UniProtKB-SubCell"/>
</dbReference>
<accession>A0A6V8NGV1</accession>
<feature type="binding site" evidence="7">
    <location>
        <begin position="253"/>
        <end position="257"/>
    </location>
    <ligand>
        <name>GTP</name>
        <dbReference type="ChEBI" id="CHEBI:37565"/>
    </ligand>
</feature>
<evidence type="ECO:0000313" key="14">
    <source>
        <dbReference type="Proteomes" id="UP000574717"/>
    </source>
</evidence>
<evidence type="ECO:0000256" key="1">
    <source>
        <dbReference type="ARBA" id="ARBA00022490"/>
    </source>
</evidence>
<dbReference type="PANTHER" id="PTHR10229">
    <property type="entry name" value="GTP-BINDING PROTEIN HFLX"/>
    <property type="match status" value="1"/>
</dbReference>
<feature type="binding site" evidence="8">
    <location>
        <position position="255"/>
    </location>
    <ligand>
        <name>Mg(2+)</name>
        <dbReference type="ChEBI" id="CHEBI:18420"/>
    </ligand>
</feature>
<feature type="domain" description="Hflx-type G" evidence="9">
    <location>
        <begin position="222"/>
        <end position="387"/>
    </location>
</feature>
<dbReference type="HAMAP" id="MF_00900">
    <property type="entry name" value="GTPase_HflX"/>
    <property type="match status" value="1"/>
</dbReference>
<evidence type="ECO:0000256" key="5">
    <source>
        <dbReference type="ARBA" id="ARBA00023134"/>
    </source>
</evidence>
<dbReference type="NCBIfam" id="TIGR03156">
    <property type="entry name" value="GTP_HflX"/>
    <property type="match status" value="1"/>
</dbReference>
<proteinExistence type="inferred from homology"/>
<dbReference type="InterPro" id="IPR005225">
    <property type="entry name" value="Small_GTP-bd"/>
</dbReference>
<gene>
    <name evidence="6" type="primary">hflX</name>
    <name evidence="10" type="ORF">HKBW3S03_01037</name>
    <name evidence="11" type="ORF">HKBW3S09_00652</name>
    <name evidence="12" type="ORF">HKBW3S47_00900</name>
</gene>
<dbReference type="Pfam" id="PF01926">
    <property type="entry name" value="MMR_HSR1"/>
    <property type="match status" value="1"/>
</dbReference>
<comment type="similarity">
    <text evidence="6">Belongs to the TRAFAC class OBG-HflX-like GTPase superfamily. HflX GTPase family.</text>
</comment>
<evidence type="ECO:0000313" key="12">
    <source>
        <dbReference type="EMBL" id="GFP39200.1"/>
    </source>
</evidence>
<evidence type="ECO:0000256" key="8">
    <source>
        <dbReference type="PIRSR" id="PIRSR006809-2"/>
    </source>
</evidence>
<dbReference type="InterPro" id="IPR006073">
    <property type="entry name" value="GTP-bd"/>
</dbReference>
<comment type="cofactor">
    <cofactor evidence="8">
        <name>Mg(2+)</name>
        <dbReference type="ChEBI" id="CHEBI:18420"/>
    </cofactor>
</comment>
<comment type="caution">
    <text evidence="10">The sequence shown here is derived from an EMBL/GenBank/DDBJ whole genome shotgun (WGS) entry which is preliminary data.</text>
</comment>
<dbReference type="EMBL" id="BLRW01000064">
    <property type="protein sequence ID" value="GFP23185.1"/>
    <property type="molecule type" value="Genomic_DNA"/>
</dbReference>
<dbReference type="InterPro" id="IPR032305">
    <property type="entry name" value="GTP-bd_M"/>
</dbReference>
<comment type="function">
    <text evidence="6">GTPase that associates with the 50S ribosomal subunit and may have a role during protein synthesis or ribosome biogenesis.</text>
</comment>
<dbReference type="SUPFAM" id="SSF52540">
    <property type="entry name" value="P-loop containing nucleoside triphosphate hydrolases"/>
    <property type="match status" value="1"/>
</dbReference>
<feature type="binding site" evidence="7">
    <location>
        <begin position="341"/>
        <end position="344"/>
    </location>
    <ligand>
        <name>GTP</name>
        <dbReference type="ChEBI" id="CHEBI:37565"/>
    </ligand>
</feature>
<feature type="binding site" evidence="8">
    <location>
        <position position="235"/>
    </location>
    <ligand>
        <name>Mg(2+)</name>
        <dbReference type="ChEBI" id="CHEBI:18420"/>
    </ligand>
</feature>
<dbReference type="Proteomes" id="UP000574717">
    <property type="component" value="Unassembled WGS sequence"/>
</dbReference>
<keyword evidence="4 8" id="KW-0460">Magnesium</keyword>
<dbReference type="PRINTS" id="PR00326">
    <property type="entry name" value="GTP1OBG"/>
</dbReference>
<dbReference type="Proteomes" id="UP000569018">
    <property type="component" value="Unassembled WGS sequence"/>
</dbReference>
<dbReference type="GO" id="GO:0043022">
    <property type="term" value="F:ribosome binding"/>
    <property type="evidence" value="ECO:0007669"/>
    <property type="project" value="TreeGrafter"/>
</dbReference>
<dbReference type="Gene3D" id="6.10.250.2860">
    <property type="match status" value="1"/>
</dbReference>
<name>A0A6V8NGV1_9ACTN</name>
<dbReference type="GO" id="GO:0003924">
    <property type="term" value="F:GTPase activity"/>
    <property type="evidence" value="ECO:0007669"/>
    <property type="project" value="UniProtKB-UniRule"/>
</dbReference>
<dbReference type="InterPro" id="IPR016496">
    <property type="entry name" value="GTPase_HflX"/>
</dbReference>
<evidence type="ECO:0000313" key="10">
    <source>
        <dbReference type="EMBL" id="GFP19532.1"/>
    </source>
</evidence>
<evidence type="ECO:0000313" key="13">
    <source>
        <dbReference type="Proteomes" id="UP000569018"/>
    </source>
</evidence>
<dbReference type="PANTHER" id="PTHR10229:SF0">
    <property type="entry name" value="GTP-BINDING PROTEIN 6-RELATED"/>
    <property type="match status" value="1"/>
</dbReference>
<dbReference type="InterPro" id="IPR042108">
    <property type="entry name" value="GTPase_HflX_N_sf"/>
</dbReference>
<keyword evidence="1 6" id="KW-0963">Cytoplasm</keyword>
<organism evidence="10 14">
    <name type="scientific">Candidatus Hakubella thermalkaliphila</name>
    <dbReference type="NCBI Taxonomy" id="2754717"/>
    <lineage>
        <taxon>Bacteria</taxon>
        <taxon>Bacillati</taxon>
        <taxon>Actinomycetota</taxon>
        <taxon>Actinomycetota incertae sedis</taxon>
        <taxon>Candidatus Hakubellales</taxon>
        <taxon>Candidatus Hakubellaceae</taxon>
        <taxon>Candidatus Hakubella</taxon>
    </lineage>
</organism>
<dbReference type="AlphaFoldDB" id="A0A6V8NGV1"/>
<feature type="binding site" evidence="7">
    <location>
        <begin position="228"/>
        <end position="235"/>
    </location>
    <ligand>
        <name>GTP</name>
        <dbReference type="ChEBI" id="CHEBI:37565"/>
    </ligand>
</feature>
<evidence type="ECO:0000256" key="7">
    <source>
        <dbReference type="PIRSR" id="PIRSR006809-1"/>
    </source>
</evidence>